<reference evidence="1 2" key="1">
    <citation type="submission" date="2019-11" db="EMBL/GenBank/DDBJ databases">
        <title>Whole genome sequence of Oryza granulata.</title>
        <authorList>
            <person name="Li W."/>
        </authorList>
    </citation>
    <scope>NUCLEOTIDE SEQUENCE [LARGE SCALE GENOMIC DNA]</scope>
    <source>
        <strain evidence="2">cv. Menghai</strain>
        <tissue evidence="1">Leaf</tissue>
    </source>
</reference>
<keyword evidence="2" id="KW-1185">Reference proteome</keyword>
<name>A0A6G1CD57_9ORYZ</name>
<dbReference type="EMBL" id="SPHZ02000009">
    <property type="protein sequence ID" value="KAF0898129.1"/>
    <property type="molecule type" value="Genomic_DNA"/>
</dbReference>
<dbReference type="AlphaFoldDB" id="A0A6G1CD57"/>
<sequence>MDSNFSQTVIRKTAGVGAAELDIAACSAVGSSAHELVTKLRRRLLPRRWRTLRRASRCQINAAGAGSPPVSLAGAGENGGERGVVLLDLDLVRRERGEGVM</sequence>
<evidence type="ECO:0000313" key="2">
    <source>
        <dbReference type="Proteomes" id="UP000479710"/>
    </source>
</evidence>
<evidence type="ECO:0000313" key="1">
    <source>
        <dbReference type="EMBL" id="KAF0898129.1"/>
    </source>
</evidence>
<protein>
    <submittedName>
        <fullName evidence="1">Uncharacterized protein</fullName>
    </submittedName>
</protein>
<organism evidence="1 2">
    <name type="scientific">Oryza meyeriana var. granulata</name>
    <dbReference type="NCBI Taxonomy" id="110450"/>
    <lineage>
        <taxon>Eukaryota</taxon>
        <taxon>Viridiplantae</taxon>
        <taxon>Streptophyta</taxon>
        <taxon>Embryophyta</taxon>
        <taxon>Tracheophyta</taxon>
        <taxon>Spermatophyta</taxon>
        <taxon>Magnoliopsida</taxon>
        <taxon>Liliopsida</taxon>
        <taxon>Poales</taxon>
        <taxon>Poaceae</taxon>
        <taxon>BOP clade</taxon>
        <taxon>Oryzoideae</taxon>
        <taxon>Oryzeae</taxon>
        <taxon>Oryzinae</taxon>
        <taxon>Oryza</taxon>
        <taxon>Oryza meyeriana</taxon>
    </lineage>
</organism>
<dbReference type="Proteomes" id="UP000479710">
    <property type="component" value="Unassembled WGS sequence"/>
</dbReference>
<accession>A0A6G1CD57</accession>
<gene>
    <name evidence="1" type="ORF">E2562_001777</name>
</gene>
<comment type="caution">
    <text evidence="1">The sequence shown here is derived from an EMBL/GenBank/DDBJ whole genome shotgun (WGS) entry which is preliminary data.</text>
</comment>
<proteinExistence type="predicted"/>